<reference evidence="10" key="1">
    <citation type="submission" date="2018-11" db="EMBL/GenBank/DDBJ databases">
        <authorList>
            <person name="Alioto T."/>
            <person name="Alioto T."/>
        </authorList>
    </citation>
    <scope>NUCLEOTIDE SEQUENCE</scope>
</reference>
<dbReference type="Pfam" id="PF00017">
    <property type="entry name" value="SH2"/>
    <property type="match status" value="2"/>
</dbReference>
<dbReference type="InterPro" id="IPR002219">
    <property type="entry name" value="PKC_DAG/PE"/>
</dbReference>
<protein>
    <submittedName>
        <fullName evidence="10">Phosphoinositide-3-kinase, regulatory subunit</fullName>
    </submittedName>
</protein>
<dbReference type="Gene3D" id="1.10.150.50">
    <property type="entry name" value="Transcription Factor, Ets-1"/>
    <property type="match status" value="1"/>
</dbReference>
<dbReference type="PROSITE" id="PS50001">
    <property type="entry name" value="SH2"/>
    <property type="match status" value="2"/>
</dbReference>
<sequence length="912" mass="105177">MRCGILEGQVIEPISPPPVVPLPHRLVDYYFLKPIPPPVVPLPHRLVDYYFLKQIPPPPVVPLPHRLVDCYFVRPVTCSFCNDFIWGTGKVGKRCTGCNQVCHSSCWDVEVKSSCTRGNPAPSTPVHSTYVPIENWTCENVVEWMACVRLYRYAQMFKDNQINGKDIKNMDPEKLGDLGIKDDFHKMSLMVCIDELCGRDSSMRPYASSLPLSGQIVEMEADGAASEHRFSEYSFPSMQRCHLCDKFLYGLISQGLQCRECGMCCHRYCSSSRQSECSVPKIERLRRPSFTINSVFGEDLAEEIGKNNTETPWVISKCTEEIEKWCENHQTEALSVYRMYAKSEEVNAIKVQLNMATEPSQVNLSQFNVHCVAGVLKKYLRELPNPVIPVEFYDNFITAAKSGEHSKNLIDLTTQLPQPHKSTLHFLMGHFIRLWRIQHESGTSDGLDKLSHVFCHILLRPPWEKIIEIVDNTKLHIDIIEEMLKNGNWGETTPPLAPPVPPRPENTSVGRSGLDTSISPEEQLREADWYWGNISREEVNEHLRDKPDGTFLVRDATSPGDYTLTLRKGGTNKLIKIYHKDGKYGFVEPLNFDSVVELIEHYKHNSLAIYNKTLNIRLLHKVSRNINPVYTDVSQEVQKLQQVHKDYLKKMAEYDKHYEQHSKLNQELQLKHQALDAFKETVKVFEEQLELHRRHHADASVRDLQRLKENYDLLRGRLDSITGSKEHLEADISAKTQRNRSLISDMNALRPEIKRLNRQRDQIKKYLQDQNYPAEAIEKILESESKVKHEEKDWYVECDRPGSEKLLSNQRDGTFLIRPKRDDKNDKLVLSIVYQGTVGHCLIYKENHHYGFTPQTCDFQNINDLVEHYSRESLREHNSKLDVRLLYPVNKEPAAAGQQNVDSVNYLQMNQS</sequence>
<dbReference type="PRINTS" id="PR00401">
    <property type="entry name" value="SH2DOMAIN"/>
</dbReference>
<evidence type="ECO:0000259" key="6">
    <source>
        <dbReference type="PROSITE" id="PS50001"/>
    </source>
</evidence>
<dbReference type="PROSITE" id="PS50105">
    <property type="entry name" value="SAM_DOMAIN"/>
    <property type="match status" value="1"/>
</dbReference>
<dbReference type="SUPFAM" id="SSF57889">
    <property type="entry name" value="Cysteine-rich domain"/>
    <property type="match status" value="2"/>
</dbReference>
<evidence type="ECO:0000256" key="3">
    <source>
        <dbReference type="ARBA" id="ARBA00022833"/>
    </source>
</evidence>
<dbReference type="EMBL" id="UYJE01003664">
    <property type="protein sequence ID" value="VDI21236.1"/>
    <property type="molecule type" value="Genomic_DNA"/>
</dbReference>
<evidence type="ECO:0000313" key="10">
    <source>
        <dbReference type="EMBL" id="VDI21236.1"/>
    </source>
</evidence>
<dbReference type="InterPro" id="IPR001660">
    <property type="entry name" value="SAM"/>
</dbReference>
<dbReference type="InterPro" id="IPR000198">
    <property type="entry name" value="RhoGAP_dom"/>
</dbReference>
<dbReference type="Gene3D" id="3.30.505.10">
    <property type="entry name" value="SH2 domain"/>
    <property type="match status" value="2"/>
</dbReference>
<dbReference type="SUPFAM" id="SSF55550">
    <property type="entry name" value="SH2 domain"/>
    <property type="match status" value="2"/>
</dbReference>
<evidence type="ECO:0000256" key="5">
    <source>
        <dbReference type="SAM" id="MobiDB-lite"/>
    </source>
</evidence>
<evidence type="ECO:0000259" key="7">
    <source>
        <dbReference type="PROSITE" id="PS50081"/>
    </source>
</evidence>
<feature type="domain" description="SH2" evidence="6">
    <location>
        <begin position="796"/>
        <end position="889"/>
    </location>
</feature>
<dbReference type="InterPro" id="IPR032498">
    <property type="entry name" value="PI3K_P85_iSH2"/>
</dbReference>
<feature type="domain" description="SH2" evidence="6">
    <location>
        <begin position="529"/>
        <end position="622"/>
    </location>
</feature>
<evidence type="ECO:0000313" key="11">
    <source>
        <dbReference type="Proteomes" id="UP000596742"/>
    </source>
</evidence>
<organism evidence="10 11">
    <name type="scientific">Mytilus galloprovincialis</name>
    <name type="common">Mediterranean mussel</name>
    <dbReference type="NCBI Taxonomy" id="29158"/>
    <lineage>
        <taxon>Eukaryota</taxon>
        <taxon>Metazoa</taxon>
        <taxon>Spiralia</taxon>
        <taxon>Lophotrochozoa</taxon>
        <taxon>Mollusca</taxon>
        <taxon>Bivalvia</taxon>
        <taxon>Autobranchia</taxon>
        <taxon>Pteriomorphia</taxon>
        <taxon>Mytilida</taxon>
        <taxon>Mytiloidea</taxon>
        <taxon>Mytilidae</taxon>
        <taxon>Mytilinae</taxon>
        <taxon>Mytilus</taxon>
    </lineage>
</organism>
<feature type="domain" description="Phorbol-ester/DAG-type" evidence="7">
    <location>
        <begin position="64"/>
        <end position="115"/>
    </location>
</feature>
<dbReference type="PROSITE" id="PS50081">
    <property type="entry name" value="ZF_DAG_PE_2"/>
    <property type="match status" value="2"/>
</dbReference>
<name>A0A8B6DN75_MYTGA</name>
<dbReference type="PANTHER" id="PTHR46075:SF5">
    <property type="entry name" value="PHOSPHATIDYLINOSITOL 3-KINASE REGULATORY SUBUNIT ALPHA"/>
    <property type="match status" value="1"/>
</dbReference>
<accession>A0A8B6DN75</accession>
<feature type="compositionally biased region" description="Pro residues" evidence="5">
    <location>
        <begin position="495"/>
        <end position="504"/>
    </location>
</feature>
<dbReference type="CDD" id="cd00159">
    <property type="entry name" value="RhoGAP"/>
    <property type="match status" value="1"/>
</dbReference>
<dbReference type="FunFam" id="3.30.505.10:FF:000080">
    <property type="entry name" value="Pi3K21B, isoform C"/>
    <property type="match status" value="1"/>
</dbReference>
<evidence type="ECO:0000256" key="4">
    <source>
        <dbReference type="PROSITE-ProRule" id="PRU00191"/>
    </source>
</evidence>
<gene>
    <name evidence="10" type="ORF">MGAL_10B072338</name>
</gene>
<dbReference type="Pfam" id="PF16454">
    <property type="entry name" value="PI3K_P85_iSH2"/>
    <property type="match status" value="1"/>
</dbReference>
<keyword evidence="4" id="KW-0727">SH2 domain</keyword>
<dbReference type="PROSITE" id="PS50238">
    <property type="entry name" value="RHOGAP"/>
    <property type="match status" value="1"/>
</dbReference>
<feature type="domain" description="Phorbol-ester/DAG-type" evidence="7">
    <location>
        <begin position="227"/>
        <end position="277"/>
    </location>
</feature>
<dbReference type="PROSITE" id="PS00479">
    <property type="entry name" value="ZF_DAG_PE_1"/>
    <property type="match status" value="2"/>
</dbReference>
<dbReference type="PRINTS" id="PR00678">
    <property type="entry name" value="PI3KINASEP85"/>
</dbReference>
<feature type="compositionally biased region" description="Polar residues" evidence="5">
    <location>
        <begin position="505"/>
        <end position="516"/>
    </location>
</feature>
<dbReference type="PANTHER" id="PTHR46075">
    <property type="entry name" value="CHIMERIN FAMILY MEMBER"/>
    <property type="match status" value="1"/>
</dbReference>
<evidence type="ECO:0000256" key="1">
    <source>
        <dbReference type="ARBA" id="ARBA00022468"/>
    </source>
</evidence>
<dbReference type="InterPro" id="IPR008936">
    <property type="entry name" value="Rho_GTPase_activation_prot"/>
</dbReference>
<feature type="domain" description="Rho-GAP" evidence="9">
    <location>
        <begin position="298"/>
        <end position="491"/>
    </location>
</feature>
<feature type="domain" description="SAM" evidence="8">
    <location>
        <begin position="136"/>
        <end position="199"/>
    </location>
</feature>
<dbReference type="SMART" id="SM00252">
    <property type="entry name" value="SH2"/>
    <property type="match status" value="2"/>
</dbReference>
<dbReference type="OrthoDB" id="3175255at2759"/>
<evidence type="ECO:0000256" key="2">
    <source>
        <dbReference type="ARBA" id="ARBA00022723"/>
    </source>
</evidence>
<keyword evidence="1" id="KW-0343">GTPase activation</keyword>
<dbReference type="SMART" id="SM00454">
    <property type="entry name" value="SAM"/>
    <property type="match status" value="1"/>
</dbReference>
<evidence type="ECO:0000259" key="8">
    <source>
        <dbReference type="PROSITE" id="PS50105"/>
    </source>
</evidence>
<keyword evidence="11" id="KW-1185">Reference proteome</keyword>
<dbReference type="SMART" id="SM00109">
    <property type="entry name" value="C1"/>
    <property type="match status" value="2"/>
</dbReference>
<dbReference type="InterPro" id="IPR013761">
    <property type="entry name" value="SAM/pointed_sf"/>
</dbReference>
<dbReference type="SMART" id="SM00324">
    <property type="entry name" value="RhoGAP"/>
    <property type="match status" value="1"/>
</dbReference>
<dbReference type="Gene3D" id="1.10.555.10">
    <property type="entry name" value="Rho GTPase activation protein"/>
    <property type="match status" value="1"/>
</dbReference>
<dbReference type="InterPro" id="IPR000980">
    <property type="entry name" value="SH2"/>
</dbReference>
<keyword evidence="3" id="KW-0862">Zinc</keyword>
<dbReference type="SUPFAM" id="SSF48350">
    <property type="entry name" value="GTPase activation domain, GAP"/>
    <property type="match status" value="1"/>
</dbReference>
<keyword evidence="2" id="KW-0479">Metal-binding</keyword>
<dbReference type="SUPFAM" id="SSF47769">
    <property type="entry name" value="SAM/Pointed domain"/>
    <property type="match status" value="1"/>
</dbReference>
<proteinExistence type="predicted"/>
<dbReference type="InterPro" id="IPR035022">
    <property type="entry name" value="PI3kinase_P85_nSH2"/>
</dbReference>
<evidence type="ECO:0000259" key="9">
    <source>
        <dbReference type="PROSITE" id="PS50238"/>
    </source>
</evidence>
<feature type="region of interest" description="Disordered" evidence="5">
    <location>
        <begin position="490"/>
        <end position="516"/>
    </location>
</feature>
<comment type="caution">
    <text evidence="10">The sequence shown here is derived from an EMBL/GenBank/DDBJ whole genome shotgun (WGS) entry which is preliminary data.</text>
</comment>
<dbReference type="CDD" id="cd20830">
    <property type="entry name" value="C1_PIK3R-like_rpt2"/>
    <property type="match status" value="1"/>
</dbReference>
<dbReference type="InterPro" id="IPR036860">
    <property type="entry name" value="SH2_dom_sf"/>
</dbReference>
<dbReference type="Pfam" id="PF00130">
    <property type="entry name" value="C1_1"/>
    <property type="match status" value="1"/>
</dbReference>
<dbReference type="GO" id="GO:0046872">
    <property type="term" value="F:metal ion binding"/>
    <property type="evidence" value="ECO:0007669"/>
    <property type="project" value="UniProtKB-KW"/>
</dbReference>
<dbReference type="Proteomes" id="UP000596742">
    <property type="component" value="Unassembled WGS sequence"/>
</dbReference>
<dbReference type="Pfam" id="PF07647">
    <property type="entry name" value="SAM_2"/>
    <property type="match status" value="1"/>
</dbReference>
<dbReference type="Gene3D" id="3.30.60.20">
    <property type="match status" value="2"/>
</dbReference>
<dbReference type="GO" id="GO:0007165">
    <property type="term" value="P:signal transduction"/>
    <property type="evidence" value="ECO:0007669"/>
    <property type="project" value="InterPro"/>
</dbReference>
<dbReference type="InterPro" id="IPR046349">
    <property type="entry name" value="C1-like_sf"/>
</dbReference>
<dbReference type="AlphaFoldDB" id="A0A8B6DN75"/>
<dbReference type="CDD" id="cd09942">
    <property type="entry name" value="SH2_nSH2_p85_like"/>
    <property type="match status" value="1"/>
</dbReference>
<dbReference type="InterPro" id="IPR051854">
    <property type="entry name" value="Rho-type_GAP"/>
</dbReference>
<dbReference type="GO" id="GO:0005096">
    <property type="term" value="F:GTPase activator activity"/>
    <property type="evidence" value="ECO:0007669"/>
    <property type="project" value="UniProtKB-KW"/>
</dbReference>
<dbReference type="Gene3D" id="1.10.287.1490">
    <property type="match status" value="1"/>
</dbReference>
<dbReference type="Pfam" id="PF00620">
    <property type="entry name" value="RhoGAP"/>
    <property type="match status" value="1"/>
</dbReference>